<evidence type="ECO:0000256" key="7">
    <source>
        <dbReference type="ARBA" id="ARBA00022842"/>
    </source>
</evidence>
<dbReference type="PROSITE" id="PS51462">
    <property type="entry name" value="NUDIX"/>
    <property type="match status" value="1"/>
</dbReference>
<evidence type="ECO:0000313" key="13">
    <source>
        <dbReference type="Proteomes" id="UP000671879"/>
    </source>
</evidence>
<comment type="cofactor">
    <cofactor evidence="2">
        <name>Zn(2+)</name>
        <dbReference type="ChEBI" id="CHEBI:29105"/>
    </cofactor>
</comment>
<comment type="catalytic activity">
    <reaction evidence="9">
        <text>a 5'-end NAD(+)-phospho-ribonucleoside in mRNA + H2O = a 5'-end phospho-adenosine-phospho-ribonucleoside in mRNA + beta-nicotinamide D-ribonucleotide + 2 H(+)</text>
        <dbReference type="Rhea" id="RHEA:60876"/>
        <dbReference type="Rhea" id="RHEA-COMP:15698"/>
        <dbReference type="Rhea" id="RHEA-COMP:15719"/>
        <dbReference type="ChEBI" id="CHEBI:14649"/>
        <dbReference type="ChEBI" id="CHEBI:15377"/>
        <dbReference type="ChEBI" id="CHEBI:15378"/>
        <dbReference type="ChEBI" id="CHEBI:144029"/>
        <dbReference type="ChEBI" id="CHEBI:144051"/>
    </reaction>
    <physiologicalReaction direction="left-to-right" evidence="9">
        <dbReference type="Rhea" id="RHEA:60877"/>
    </physiologicalReaction>
</comment>
<evidence type="ECO:0000256" key="6">
    <source>
        <dbReference type="ARBA" id="ARBA00022801"/>
    </source>
</evidence>
<name>A0A9Q7AKN9_9BACT</name>
<dbReference type="Pfam" id="PF00293">
    <property type="entry name" value="NUDIX"/>
    <property type="match status" value="1"/>
</dbReference>
<comment type="cofactor">
    <cofactor evidence="1">
        <name>Mg(2+)</name>
        <dbReference type="ChEBI" id="CHEBI:18420"/>
    </cofactor>
</comment>
<keyword evidence="13" id="KW-1185">Reference proteome</keyword>
<keyword evidence="6 10" id="KW-0378">Hydrolase</keyword>
<dbReference type="GO" id="GO:0006742">
    <property type="term" value="P:NADP+ catabolic process"/>
    <property type="evidence" value="ECO:0007669"/>
    <property type="project" value="TreeGrafter"/>
</dbReference>
<organism evidence="12 13">
    <name type="scientific">Aminithiophilus ramosus</name>
    <dbReference type="NCBI Taxonomy" id="3029084"/>
    <lineage>
        <taxon>Bacteria</taxon>
        <taxon>Thermotogati</taxon>
        <taxon>Synergistota</taxon>
        <taxon>Synergistia</taxon>
        <taxon>Synergistales</taxon>
        <taxon>Aminithiophilaceae</taxon>
        <taxon>Aminithiophilus</taxon>
    </lineage>
</organism>
<evidence type="ECO:0000259" key="11">
    <source>
        <dbReference type="PROSITE" id="PS51462"/>
    </source>
</evidence>
<dbReference type="InterPro" id="IPR020084">
    <property type="entry name" value="NUDIX_hydrolase_CS"/>
</dbReference>
<gene>
    <name evidence="12" type="primary">nudC</name>
    <name evidence="12" type="ORF">KAR29_05255</name>
</gene>
<keyword evidence="7" id="KW-0460">Magnesium</keyword>
<dbReference type="InterPro" id="IPR000086">
    <property type="entry name" value="NUDIX_hydrolase_dom"/>
</dbReference>
<dbReference type="GO" id="GO:0046872">
    <property type="term" value="F:metal ion binding"/>
    <property type="evidence" value="ECO:0007669"/>
    <property type="project" value="UniProtKB-KW"/>
</dbReference>
<keyword evidence="5" id="KW-0479">Metal-binding</keyword>
<evidence type="ECO:0000313" key="12">
    <source>
        <dbReference type="EMBL" id="QTX33290.1"/>
    </source>
</evidence>
<feature type="domain" description="Nudix hydrolase" evidence="11">
    <location>
        <begin position="124"/>
        <end position="248"/>
    </location>
</feature>
<keyword evidence="8" id="KW-0520">NAD</keyword>
<evidence type="ECO:0000256" key="5">
    <source>
        <dbReference type="ARBA" id="ARBA00022723"/>
    </source>
</evidence>
<evidence type="ECO:0000256" key="2">
    <source>
        <dbReference type="ARBA" id="ARBA00001947"/>
    </source>
</evidence>
<dbReference type="EC" id="3.6.1.22" evidence="4"/>
<dbReference type="PANTHER" id="PTHR42904">
    <property type="entry name" value="NUDIX HYDROLASE, NUDC SUBFAMILY"/>
    <property type="match status" value="1"/>
</dbReference>
<dbReference type="InterPro" id="IPR020476">
    <property type="entry name" value="Nudix_hydrolase"/>
</dbReference>
<evidence type="ECO:0000256" key="3">
    <source>
        <dbReference type="ARBA" id="ARBA00009595"/>
    </source>
</evidence>
<dbReference type="NCBIfam" id="NF001299">
    <property type="entry name" value="PRK00241.1"/>
    <property type="match status" value="1"/>
</dbReference>
<evidence type="ECO:0000256" key="8">
    <source>
        <dbReference type="ARBA" id="ARBA00023027"/>
    </source>
</evidence>
<dbReference type="SUPFAM" id="SSF55811">
    <property type="entry name" value="Nudix"/>
    <property type="match status" value="2"/>
</dbReference>
<dbReference type="GO" id="GO:0005829">
    <property type="term" value="C:cytosol"/>
    <property type="evidence" value="ECO:0007669"/>
    <property type="project" value="TreeGrafter"/>
</dbReference>
<dbReference type="RefSeq" id="WP_274374569.1">
    <property type="nucleotide sequence ID" value="NZ_CP072943.1"/>
</dbReference>
<evidence type="ECO:0000256" key="1">
    <source>
        <dbReference type="ARBA" id="ARBA00001946"/>
    </source>
</evidence>
<evidence type="ECO:0000256" key="4">
    <source>
        <dbReference type="ARBA" id="ARBA00012381"/>
    </source>
</evidence>
<dbReference type="Proteomes" id="UP000671879">
    <property type="component" value="Chromosome"/>
</dbReference>
<accession>A0A9Q7AKN9</accession>
<evidence type="ECO:0000256" key="10">
    <source>
        <dbReference type="RuleBase" id="RU003476"/>
    </source>
</evidence>
<dbReference type="KEGG" id="aram:KAR29_05255"/>
<dbReference type="Gene3D" id="3.90.79.10">
    <property type="entry name" value="Nucleoside Triphosphate Pyrophosphohydrolase"/>
    <property type="match status" value="1"/>
</dbReference>
<reference evidence="13" key="1">
    <citation type="submission" date="2021-04" db="EMBL/GenBank/DDBJ databases">
        <title>A novel Synergistetes isolate from a pyrite-forming mixed culture.</title>
        <authorList>
            <person name="Bunk B."/>
            <person name="Sproer C."/>
            <person name="Spring S."/>
            <person name="Pester M."/>
        </authorList>
    </citation>
    <scope>NUCLEOTIDE SEQUENCE [LARGE SCALE GENOMIC DNA]</scope>
    <source>
        <strain evidence="13">J.5.4.2-T.3.5.2</strain>
    </source>
</reference>
<protein>
    <recommendedName>
        <fullName evidence="4">NAD(+) diphosphatase</fullName>
        <ecNumber evidence="4">3.6.1.22</ecNumber>
    </recommendedName>
</protein>
<dbReference type="Gene3D" id="3.90.79.20">
    <property type="match status" value="1"/>
</dbReference>
<dbReference type="PRINTS" id="PR00502">
    <property type="entry name" value="NUDIXFAMILY"/>
</dbReference>
<dbReference type="GO" id="GO:0019677">
    <property type="term" value="P:NAD+ catabolic process"/>
    <property type="evidence" value="ECO:0007669"/>
    <property type="project" value="TreeGrafter"/>
</dbReference>
<dbReference type="InterPro" id="IPR015797">
    <property type="entry name" value="NUDIX_hydrolase-like_dom_sf"/>
</dbReference>
<sequence length="258" mass="29074">MKSLFVFRGDDILLVQEGSPRLPAPEEIVPLEGQVVRGRFPDREGLFWAEVPAETEPPRGTAFVSRRSLWGIVDERLFFTVGKAFHLMDWHRTNRFCGRCGESLTDHPEEKALLCPSCGQVIYPVIAPAVIVAVEREGKLLLGRSPGFPPGRYSVLAGFVEAGESLEETLVREINEEVGIEVDHITYFGSQPWPFPRSLMLGFRALWKSGEIAIDGREIVDARWFAPDEMPDFPPSFSISRKLIDDFLRRHDNGRGLP</sequence>
<proteinExistence type="inferred from homology"/>
<dbReference type="GO" id="GO:0035529">
    <property type="term" value="F:NADH pyrophosphatase activity"/>
    <property type="evidence" value="ECO:0007669"/>
    <property type="project" value="TreeGrafter"/>
</dbReference>
<dbReference type="Pfam" id="PF09297">
    <property type="entry name" value="Zn_ribbon_NUD"/>
    <property type="match status" value="1"/>
</dbReference>
<comment type="similarity">
    <text evidence="3">Belongs to the Nudix hydrolase family. NudC subfamily.</text>
</comment>
<dbReference type="InterPro" id="IPR049734">
    <property type="entry name" value="NudC-like_C"/>
</dbReference>
<dbReference type="InterPro" id="IPR050241">
    <property type="entry name" value="NAD-cap_RNA_hydrolase_NudC"/>
</dbReference>
<dbReference type="PANTHER" id="PTHR42904:SF6">
    <property type="entry name" value="NAD-CAPPED RNA HYDROLASE NUDT12"/>
    <property type="match status" value="1"/>
</dbReference>
<evidence type="ECO:0000256" key="9">
    <source>
        <dbReference type="ARBA" id="ARBA00023679"/>
    </source>
</evidence>
<dbReference type="AlphaFoldDB" id="A0A9Q7AKN9"/>
<dbReference type="CDD" id="cd03429">
    <property type="entry name" value="NUDIX_NADH_pyrophosphatase_Nudt13"/>
    <property type="match status" value="1"/>
</dbReference>
<dbReference type="InterPro" id="IPR015376">
    <property type="entry name" value="Znr_NADH_PPase"/>
</dbReference>
<dbReference type="PROSITE" id="PS00893">
    <property type="entry name" value="NUDIX_BOX"/>
    <property type="match status" value="1"/>
</dbReference>
<dbReference type="EMBL" id="CP072943">
    <property type="protein sequence ID" value="QTX33290.1"/>
    <property type="molecule type" value="Genomic_DNA"/>
</dbReference>